<dbReference type="InterPro" id="IPR036412">
    <property type="entry name" value="HAD-like_sf"/>
</dbReference>
<dbReference type="UniPathway" id="UPA00357">
    <property type="reaction ID" value="UER00475"/>
</dbReference>
<dbReference type="PIRSF" id="PIRSF006118">
    <property type="entry name" value="KDO8-P_Ptase"/>
    <property type="match status" value="1"/>
</dbReference>
<gene>
    <name evidence="15" type="ORF">P689_12325</name>
</gene>
<comment type="pathway">
    <text evidence="3 13">Bacterial outer membrane biogenesis; lipopolysaccharide biosynthesis.</text>
</comment>
<evidence type="ECO:0000313" key="15">
    <source>
        <dbReference type="EMBL" id="KIE64301.1"/>
    </source>
</evidence>
<dbReference type="Gene3D" id="3.40.50.1000">
    <property type="entry name" value="HAD superfamily/HAD-like"/>
    <property type="match status" value="1"/>
</dbReference>
<dbReference type="Pfam" id="PF08282">
    <property type="entry name" value="Hydrolase_3"/>
    <property type="match status" value="1"/>
</dbReference>
<dbReference type="InterPro" id="IPR050793">
    <property type="entry name" value="CMP-NeuNAc_synthase"/>
</dbReference>
<comment type="cofactor">
    <cofactor evidence="2 13 14">
        <name>Mg(2+)</name>
        <dbReference type="ChEBI" id="CHEBI:18420"/>
    </cofactor>
</comment>
<dbReference type="SFLD" id="SFLDG01136">
    <property type="entry name" value="C1.6:_Phosphoserine_Phosphatas"/>
    <property type="match status" value="1"/>
</dbReference>
<evidence type="ECO:0000256" key="11">
    <source>
        <dbReference type="ARBA" id="ARBA00022842"/>
    </source>
</evidence>
<evidence type="ECO:0000256" key="3">
    <source>
        <dbReference type="ARBA" id="ARBA00004756"/>
    </source>
</evidence>
<evidence type="ECO:0000256" key="13">
    <source>
        <dbReference type="PIRNR" id="PIRNR006118"/>
    </source>
</evidence>
<evidence type="ECO:0000256" key="6">
    <source>
        <dbReference type="ARBA" id="ARBA00011881"/>
    </source>
</evidence>
<reference evidence="15 16" key="1">
    <citation type="journal article" date="2014" name="G3 (Bethesda)">
        <title>Genome sequence of Candidatus Riesia pediculischaeffi, endosymbiont of chimpanzee lice, and genomic comparison of recently acquired endosymbionts from human and chimpanzee lice.</title>
        <authorList>
            <person name="Boyd B.M."/>
            <person name="Allen J.M."/>
            <person name="de Crecy-Lagard V."/>
            <person name="Reed D.L."/>
        </authorList>
    </citation>
    <scope>NUCLEOTIDE SEQUENCE [LARGE SCALE GENOMIC DNA]</scope>
    <source>
        <strain evidence="15 16">PTSU</strain>
    </source>
</reference>
<dbReference type="GO" id="GO:0019143">
    <property type="term" value="F:3-deoxy-manno-octulosonate-8-phosphatase activity"/>
    <property type="evidence" value="ECO:0007669"/>
    <property type="project" value="UniProtKB-UniRule"/>
</dbReference>
<evidence type="ECO:0000256" key="9">
    <source>
        <dbReference type="ARBA" id="ARBA00022723"/>
    </source>
</evidence>
<dbReference type="GO" id="GO:0009103">
    <property type="term" value="P:lipopolysaccharide biosynthetic process"/>
    <property type="evidence" value="ECO:0007669"/>
    <property type="project" value="UniProtKB-UniRule"/>
</dbReference>
<dbReference type="InterPro" id="IPR006549">
    <property type="entry name" value="HAD-SF_hydro_IIIA"/>
</dbReference>
<evidence type="ECO:0000256" key="12">
    <source>
        <dbReference type="ARBA" id="ARBA00031051"/>
    </source>
</evidence>
<feature type="binding site" evidence="14">
    <location>
        <position position="25"/>
    </location>
    <ligand>
        <name>substrate</name>
    </ligand>
</feature>
<dbReference type="FunFam" id="3.40.50.1000:FF:000029">
    <property type="entry name" value="3-deoxy-D-manno-octulosonate 8-phosphate phosphatase KdsC"/>
    <property type="match status" value="1"/>
</dbReference>
<dbReference type="GO" id="GO:0046872">
    <property type="term" value="F:metal ion binding"/>
    <property type="evidence" value="ECO:0007669"/>
    <property type="project" value="UniProtKB-UniRule"/>
</dbReference>
<proteinExistence type="inferred from homology"/>
<dbReference type="AlphaFoldDB" id="A0A0C1SAN3"/>
<dbReference type="EC" id="3.1.3.45" evidence="7 13"/>
<feature type="binding site" evidence="14">
    <location>
        <position position="116"/>
    </location>
    <ligand>
        <name>Mg(2+)</name>
        <dbReference type="ChEBI" id="CHEBI:18420"/>
    </ligand>
</feature>
<evidence type="ECO:0000256" key="8">
    <source>
        <dbReference type="ARBA" id="ARBA00020092"/>
    </source>
</evidence>
<comment type="subunit">
    <text evidence="6 13">Homotetramer.</text>
</comment>
<dbReference type="UniPathway" id="UPA00030"/>
<protein>
    <recommendedName>
        <fullName evidence="8 13">3-deoxy-D-manno-octulosonate 8-phosphate phosphatase KdsC</fullName>
        <ecNumber evidence="7 13">3.1.3.45</ecNumber>
    </recommendedName>
    <alternativeName>
        <fullName evidence="12 13">KDO 8-P phosphatase</fullName>
    </alternativeName>
</protein>
<keyword evidence="11 13" id="KW-0460">Magnesium</keyword>
<dbReference type="InterPro" id="IPR010023">
    <property type="entry name" value="KdsC_fam"/>
</dbReference>
<comment type="pathway">
    <text evidence="4 13">Carbohydrate biosynthesis; 3-deoxy-D-manno-octulosonate biosynthesis; 3-deoxy-D-manno-octulosonate from D-ribulose 5-phosphate: step 3/3.</text>
</comment>
<name>A0A0C1SAN3_9ENTR</name>
<comment type="caution">
    <text evidence="15">The sequence shown here is derived from an EMBL/GenBank/DDBJ whole genome shotgun (WGS) entry which is preliminary data.</text>
</comment>
<keyword evidence="10 13" id="KW-0378">Hydrolase</keyword>
<comment type="function">
    <text evidence="13">Catalyzes the hydrolysis of 3-deoxy-D-manno-octulosonate 8-phosphate (KDO 8-P) to 3-deoxy-D-manno-octulosonate (KDO) and inorganic phosphate.</text>
</comment>
<evidence type="ECO:0000256" key="2">
    <source>
        <dbReference type="ARBA" id="ARBA00001946"/>
    </source>
</evidence>
<dbReference type="PANTHER" id="PTHR21485:SF3">
    <property type="entry name" value="N-ACYLNEURAMINATE CYTIDYLYLTRANSFERASE"/>
    <property type="match status" value="1"/>
</dbReference>
<evidence type="ECO:0000256" key="1">
    <source>
        <dbReference type="ARBA" id="ARBA00000898"/>
    </source>
</evidence>
<dbReference type="NCBIfam" id="NF007019">
    <property type="entry name" value="PRK09484.1"/>
    <property type="match status" value="1"/>
</dbReference>
<evidence type="ECO:0000256" key="10">
    <source>
        <dbReference type="ARBA" id="ARBA00022801"/>
    </source>
</evidence>
<evidence type="ECO:0000256" key="4">
    <source>
        <dbReference type="ARBA" id="ARBA00004807"/>
    </source>
</evidence>
<dbReference type="CDD" id="cd01630">
    <property type="entry name" value="HAD_KDO-like"/>
    <property type="match status" value="1"/>
</dbReference>
<comment type="similarity">
    <text evidence="5 13">Belongs to the KdsC family.</text>
</comment>
<evidence type="ECO:0000256" key="14">
    <source>
        <dbReference type="PIRSR" id="PIRSR006118-2"/>
    </source>
</evidence>
<dbReference type="NCBIfam" id="TIGR01662">
    <property type="entry name" value="HAD-SF-IIIA"/>
    <property type="match status" value="1"/>
</dbReference>
<dbReference type="HOGENOM" id="CLU_106694_0_1_6"/>
<dbReference type="SFLD" id="SFLDS00003">
    <property type="entry name" value="Haloacid_Dehalogenase"/>
    <property type="match status" value="1"/>
</dbReference>
<dbReference type="SUPFAM" id="SSF56784">
    <property type="entry name" value="HAD-like"/>
    <property type="match status" value="1"/>
</dbReference>
<dbReference type="RefSeq" id="WP_039719446.1">
    <property type="nucleotide sequence ID" value="NZ_AWXV01000001.1"/>
</dbReference>
<organism evidence="15 16">
    <name type="scientific">Candidatus Riesia pediculischaeffi PTSU</name>
    <dbReference type="NCBI Taxonomy" id="1401651"/>
    <lineage>
        <taxon>Bacteria</taxon>
        <taxon>Pseudomonadati</taxon>
        <taxon>Pseudomonadota</taxon>
        <taxon>Gammaproteobacteria</taxon>
        <taxon>Enterobacterales</taxon>
        <taxon>Enterobacteriaceae</taxon>
        <taxon>Candidatus Riesia</taxon>
    </lineage>
</organism>
<feature type="binding site" evidence="14">
    <location>
        <position position="23"/>
    </location>
    <ligand>
        <name>Mg(2+)</name>
        <dbReference type="ChEBI" id="CHEBI:18420"/>
    </ligand>
</feature>
<evidence type="ECO:0000313" key="16">
    <source>
        <dbReference type="Proteomes" id="UP000054529"/>
    </source>
</evidence>
<dbReference type="GO" id="GO:0008781">
    <property type="term" value="F:N-acylneuraminate cytidylyltransferase activity"/>
    <property type="evidence" value="ECO:0007669"/>
    <property type="project" value="TreeGrafter"/>
</dbReference>
<keyword evidence="9 13" id="KW-0479">Metal-binding</keyword>
<dbReference type="Proteomes" id="UP000054529">
    <property type="component" value="Unassembled WGS sequence"/>
</dbReference>
<sequence>MHSFLGNTKILKKACRTKLLICDCDGVMTDGLIYVGSNGEEIKTFNIQDGYGIRCIQKIGVEVAIISGGVSKVLENRSKSLGIKYLYQGCYEKEEAYFDLINKANVEPKSVAYIGDDVIDLPVMLKVGFSIAVPNSHHMILQKSDYITRKFGGSGAVREVCDIILFSKKNKDVDLSDDCYSR</sequence>
<dbReference type="InterPro" id="IPR023214">
    <property type="entry name" value="HAD_sf"/>
</dbReference>
<dbReference type="EMBL" id="AWXV01000001">
    <property type="protein sequence ID" value="KIE64301.1"/>
    <property type="molecule type" value="Genomic_DNA"/>
</dbReference>
<keyword evidence="13" id="KW-0448">Lipopolysaccharide biosynthesis</keyword>
<dbReference type="PATRIC" id="fig|1401651.3.peg.23"/>
<evidence type="ECO:0000256" key="5">
    <source>
        <dbReference type="ARBA" id="ARBA00005893"/>
    </source>
</evidence>
<dbReference type="OrthoDB" id="9805604at2"/>
<accession>A0A0C1SAN3</accession>
<dbReference type="PANTHER" id="PTHR21485">
    <property type="entry name" value="HAD SUPERFAMILY MEMBERS CMAS AND KDSC"/>
    <property type="match status" value="1"/>
</dbReference>
<evidence type="ECO:0000256" key="7">
    <source>
        <dbReference type="ARBA" id="ARBA00013066"/>
    </source>
</evidence>
<comment type="catalytic activity">
    <reaction evidence="1 13">
        <text>3-deoxy-alpha-D-manno-2-octulosonate-8-phosphate + H2O = 3-deoxy-alpha-D-manno-oct-2-ulosonate + phosphate</text>
        <dbReference type="Rhea" id="RHEA:11500"/>
        <dbReference type="ChEBI" id="CHEBI:15377"/>
        <dbReference type="ChEBI" id="CHEBI:43474"/>
        <dbReference type="ChEBI" id="CHEBI:85985"/>
        <dbReference type="ChEBI" id="CHEBI:85986"/>
        <dbReference type="EC" id="3.1.3.45"/>
    </reaction>
</comment>
<dbReference type="SFLD" id="SFLDG01138">
    <property type="entry name" value="C1.6.2:_Deoxy-d-mannose-octulo"/>
    <property type="match status" value="1"/>
</dbReference>
<dbReference type="NCBIfam" id="TIGR01670">
    <property type="entry name" value="KdsC-phosphatas"/>
    <property type="match status" value="1"/>
</dbReference>